<gene>
    <name evidence="8" type="ORF">SeLEV6574_g00032</name>
</gene>
<dbReference type="GO" id="GO:0006900">
    <property type="term" value="P:vesicle budding from membrane"/>
    <property type="evidence" value="ECO:0007669"/>
    <property type="project" value="TreeGrafter"/>
</dbReference>
<dbReference type="Pfam" id="PF03357">
    <property type="entry name" value="Snf7"/>
    <property type="match status" value="1"/>
</dbReference>
<feature type="compositionally biased region" description="Polar residues" evidence="7">
    <location>
        <begin position="475"/>
        <end position="491"/>
    </location>
</feature>
<comment type="similarity">
    <text evidence="2">Belongs to the SNF7 family.</text>
</comment>
<dbReference type="Gene3D" id="3.30.70.330">
    <property type="match status" value="1"/>
</dbReference>
<evidence type="ECO:0000256" key="3">
    <source>
        <dbReference type="ARBA" id="ARBA00022448"/>
    </source>
</evidence>
<comment type="caution">
    <text evidence="8">The sequence shown here is derived from an EMBL/GenBank/DDBJ whole genome shotgun (WGS) entry which is preliminary data.</text>
</comment>
<reference evidence="8 9" key="1">
    <citation type="journal article" date="2019" name="Sci. Rep.">
        <title>Comparative genomics of chytrid fungi reveal insights into the obligate biotrophic and pathogenic lifestyle of Synchytrium endobioticum.</title>
        <authorList>
            <person name="van de Vossenberg B.T.L.H."/>
            <person name="Warris S."/>
            <person name="Nguyen H.D.T."/>
            <person name="van Gent-Pelzer M.P.E."/>
            <person name="Joly D.L."/>
            <person name="van de Geest H.C."/>
            <person name="Bonants P.J.M."/>
            <person name="Smith D.S."/>
            <person name="Levesque C.A."/>
            <person name="van der Lee T.A.J."/>
        </authorList>
    </citation>
    <scope>NUCLEOTIDE SEQUENCE [LARGE SCALE GENOMIC DNA]</scope>
    <source>
        <strain evidence="8 9">LEV6574</strain>
    </source>
</reference>
<name>A0A507DJC6_9FUNG</name>
<feature type="compositionally biased region" description="Polar residues" evidence="7">
    <location>
        <begin position="450"/>
        <end position="467"/>
    </location>
</feature>
<keyword evidence="6" id="KW-0472">Membrane</keyword>
<dbReference type="Gene3D" id="1.10.287.1060">
    <property type="entry name" value="ESAT-6-like"/>
    <property type="match status" value="1"/>
</dbReference>
<keyword evidence="3" id="KW-0813">Transport</keyword>
<evidence type="ECO:0000313" key="8">
    <source>
        <dbReference type="EMBL" id="TPX51809.1"/>
    </source>
</evidence>
<keyword evidence="4" id="KW-0967">Endosome</keyword>
<dbReference type="GO" id="GO:0005771">
    <property type="term" value="C:multivesicular body"/>
    <property type="evidence" value="ECO:0007669"/>
    <property type="project" value="TreeGrafter"/>
</dbReference>
<evidence type="ECO:0008006" key="10">
    <source>
        <dbReference type="Google" id="ProtNLM"/>
    </source>
</evidence>
<dbReference type="AlphaFoldDB" id="A0A507DJC6"/>
<comment type="subcellular location">
    <subcellularLocation>
        <location evidence="1">Endosome membrane</location>
    </subcellularLocation>
</comment>
<evidence type="ECO:0000256" key="6">
    <source>
        <dbReference type="ARBA" id="ARBA00023136"/>
    </source>
</evidence>
<dbReference type="VEuPathDB" id="FungiDB:SeMB42_g02811"/>
<dbReference type="GO" id="GO:0000815">
    <property type="term" value="C:ESCRT III complex"/>
    <property type="evidence" value="ECO:0007669"/>
    <property type="project" value="TreeGrafter"/>
</dbReference>
<dbReference type="SUPFAM" id="SSF54928">
    <property type="entry name" value="RNA-binding domain, RBD"/>
    <property type="match status" value="1"/>
</dbReference>
<dbReference type="Gene3D" id="6.10.250.1710">
    <property type="match status" value="1"/>
</dbReference>
<feature type="compositionally biased region" description="Polar residues" evidence="7">
    <location>
        <begin position="379"/>
        <end position="391"/>
    </location>
</feature>
<dbReference type="InterPro" id="IPR005024">
    <property type="entry name" value="Snf7_fam"/>
</dbReference>
<dbReference type="GO" id="GO:0003676">
    <property type="term" value="F:nucleic acid binding"/>
    <property type="evidence" value="ECO:0007669"/>
    <property type="project" value="InterPro"/>
</dbReference>
<accession>A0A507DJC6</accession>
<dbReference type="InterPro" id="IPR035979">
    <property type="entry name" value="RBD_domain_sf"/>
</dbReference>
<dbReference type="OrthoDB" id="441172at2759"/>
<evidence type="ECO:0000256" key="4">
    <source>
        <dbReference type="ARBA" id="ARBA00022753"/>
    </source>
</evidence>
<dbReference type="EMBL" id="QEAM01000001">
    <property type="protein sequence ID" value="TPX51809.1"/>
    <property type="molecule type" value="Genomic_DNA"/>
</dbReference>
<organism evidence="8 9">
    <name type="scientific">Synchytrium endobioticum</name>
    <dbReference type="NCBI Taxonomy" id="286115"/>
    <lineage>
        <taxon>Eukaryota</taxon>
        <taxon>Fungi</taxon>
        <taxon>Fungi incertae sedis</taxon>
        <taxon>Chytridiomycota</taxon>
        <taxon>Chytridiomycota incertae sedis</taxon>
        <taxon>Chytridiomycetes</taxon>
        <taxon>Synchytriales</taxon>
        <taxon>Synchytriaceae</taxon>
        <taxon>Synchytrium</taxon>
    </lineage>
</organism>
<feature type="region of interest" description="Disordered" evidence="7">
    <location>
        <begin position="372"/>
        <end position="393"/>
    </location>
</feature>
<evidence type="ECO:0000256" key="1">
    <source>
        <dbReference type="ARBA" id="ARBA00004608"/>
    </source>
</evidence>
<dbReference type="GO" id="GO:0032511">
    <property type="term" value="P:late endosome to vacuole transport via multivesicular body sorting pathway"/>
    <property type="evidence" value="ECO:0007669"/>
    <property type="project" value="TreeGrafter"/>
</dbReference>
<dbReference type="GO" id="GO:0015031">
    <property type="term" value="P:protein transport"/>
    <property type="evidence" value="ECO:0007669"/>
    <property type="project" value="UniProtKB-KW"/>
</dbReference>
<protein>
    <recommendedName>
        <fullName evidence="10">RRM domain-containing protein</fullName>
    </recommendedName>
</protein>
<evidence type="ECO:0000313" key="9">
    <source>
        <dbReference type="Proteomes" id="UP000320475"/>
    </source>
</evidence>
<dbReference type="InterPro" id="IPR012677">
    <property type="entry name" value="Nucleotide-bd_a/b_plait_sf"/>
</dbReference>
<feature type="region of interest" description="Disordered" evidence="7">
    <location>
        <begin position="413"/>
        <end position="491"/>
    </location>
</feature>
<proteinExistence type="inferred from homology"/>
<dbReference type="Proteomes" id="UP000320475">
    <property type="component" value="Unassembled WGS sequence"/>
</dbReference>
<evidence type="ECO:0000256" key="5">
    <source>
        <dbReference type="ARBA" id="ARBA00022927"/>
    </source>
</evidence>
<evidence type="ECO:0000256" key="7">
    <source>
        <dbReference type="SAM" id="MobiDB-lite"/>
    </source>
</evidence>
<keyword evidence="5" id="KW-0653">Protein transport</keyword>
<dbReference type="PANTHER" id="PTHR22761:SF5">
    <property type="entry name" value="CHARGED MULTIVESICULAR BODY PROTEIN 6"/>
    <property type="match status" value="1"/>
</dbReference>
<sequence length="691" mass="75112">MGNLLGKSAGKNVSITDKDRAILDLKVQRDKLKQYQKKILTVIDREVDVAKTHLRNGDKRRALIALKKKKYQIQLLDQTDTQLLNLEQLTNSIEYALVERDVLKGLEQGNSVLKEIHKEMSVEAVQKLMDDTADAIAYQNEIEQVLSAKLTEHDEAAIEAELDAIEEEQRVDLPSVPKNPLPKVQVPELTENVPPGQHAIKAQNHRTQKEPFREHESPEEKHIYKRDPDFPAVYNSVGRIQLSPTTISTSGHGSGMNELSCATNTTITNSSMNLTTSDYIPSYSFNPRPASTNHQRIPTSSPSIAACNIGSLRSGSYNSSQSPPKESDKYLPNFTLINLGADSLAPTTRTRQRSADYGSTYNNAFSNGGGGGGVGGGMFSSQQQAPPNQWSYIPRSVTPPISYNRNYSADEYGEQYSLPSHGSPIKNHQSSEAPPPANSVYDTARYSGMLAQSSSGGLVATSNPRDNGNQHDSSDNPFASQAQNHSTSTTVTVTGCPPALIPQLNSLLRKCGDMVEYQEGANWVRVVFRTRVEAEKAVEMLDGETAGGNRIAAQIKTPKASSIFMSTPCTSTDSSSRYSNGVGNLAQINGISFAAAQASSAGSSSADIPNNKNVLDSGKTASLSTTSPFRPVLMTRRRPSDCDAPLGIPVKRRKAQYLSTSNGADVDDVMNAVRTGSSNGWWQQAVDLFKW</sequence>
<dbReference type="PANTHER" id="PTHR22761">
    <property type="entry name" value="CHARGED MULTIVESICULAR BODY PROTEIN"/>
    <property type="match status" value="1"/>
</dbReference>
<evidence type="ECO:0000256" key="2">
    <source>
        <dbReference type="ARBA" id="ARBA00006190"/>
    </source>
</evidence>